<dbReference type="Proteomes" id="UP000533637">
    <property type="component" value="Unassembled WGS sequence"/>
</dbReference>
<comment type="catalytic activity">
    <reaction evidence="1">
        <text>ATP + protein L-histidine = ADP + protein N-phospho-L-histidine.</text>
        <dbReference type="EC" id="2.7.13.3"/>
    </reaction>
</comment>
<dbReference type="InterPro" id="IPR036097">
    <property type="entry name" value="HisK_dim/P_sf"/>
</dbReference>
<evidence type="ECO:0000256" key="2">
    <source>
        <dbReference type="ARBA" id="ARBA00012438"/>
    </source>
</evidence>
<dbReference type="PANTHER" id="PTHR43711:SF31">
    <property type="entry name" value="HISTIDINE KINASE"/>
    <property type="match status" value="1"/>
</dbReference>
<dbReference type="Gene3D" id="3.30.565.10">
    <property type="entry name" value="Histidine kinase-like ATPase, C-terminal domain"/>
    <property type="match status" value="1"/>
</dbReference>
<dbReference type="EMBL" id="JACHOC010000011">
    <property type="protein sequence ID" value="MBB4624614.1"/>
    <property type="molecule type" value="Genomic_DNA"/>
</dbReference>
<dbReference type="SUPFAM" id="SSF55874">
    <property type="entry name" value="ATPase domain of HSP90 chaperone/DNA topoisomerase II/histidine kinase"/>
    <property type="match status" value="1"/>
</dbReference>
<dbReference type="PRINTS" id="PR00344">
    <property type="entry name" value="BCTRLSENSOR"/>
</dbReference>
<keyword evidence="7" id="KW-1133">Transmembrane helix</keyword>
<keyword evidence="4" id="KW-0808">Transferase</keyword>
<keyword evidence="7" id="KW-0812">Transmembrane</keyword>
<dbReference type="InterPro" id="IPR005467">
    <property type="entry name" value="His_kinase_dom"/>
</dbReference>
<dbReference type="PANTHER" id="PTHR43711">
    <property type="entry name" value="TWO-COMPONENT HISTIDINE KINASE"/>
    <property type="match status" value="1"/>
</dbReference>
<evidence type="ECO:0000256" key="6">
    <source>
        <dbReference type="ARBA" id="ARBA00023012"/>
    </source>
</evidence>
<evidence type="ECO:0000313" key="9">
    <source>
        <dbReference type="EMBL" id="MBB4624614.1"/>
    </source>
</evidence>
<sequence>MVIESFEPEYTGYEGRKEKIHQEFKKHNIDANLKTFYLDCDSYLDAEEKVRMYEFLDTVSIWNPELILVYDDQAAYSIMACKHHLIREIPVVFDGVNFPNWELLKQYPNITGFWDKPEYMKTVQLGETIFGPMYFNIWTDNTFLGRKTTKVFLDDAKNAGIERVNEKLFTIDRDGAYSFTLDSITTIKDKSRILKKPAKTKFRLIDARESTSSGLLWSLSGLARYTVFVQSKRDFASKRLGLFANGPTLSVVNEGFGLKEGILGGYLTSPETQICQSVNLATEILQGKKVEDIPIIPSPKEYLLDWTEIERWNISKSSIPGSFHIIKMPFYERYKLQIIIIGILTGIAIILIISYLIYLYLRENRNKQIAQENLKKGERFLSLALTGGKVYAFQFRDNMFSFDKEFYIDAGIEEKMLPTDEFKACVHPANLENFNNDVINARQGKIQKNISQIRCNFDGKGYQWWEFRYTYNLEEDIFNGLCLNIQQSKEAEQELINARQKAEESDKMKSAFLANMSHEIRTPLNAIVGFSNIIAEEEEVELSTEERKEFLGLINSNSELLLKLINDILDLSRIESGKMDFSFKSCNLTDLMKNIYHTHQVLMPAEVKLQIDIPEKPIVIETDALRLTQVITNFINNASKFTHEGYIRIGYTYDITEETVDIYVKDTGIGIPKEKQQAVFERFNKLDEFAQGTGLGLAICQVIIKRFGGEIRLQSEKGKGSCFTIALPL</sequence>
<dbReference type="InterPro" id="IPR003594">
    <property type="entry name" value="HATPase_dom"/>
</dbReference>
<dbReference type="Gene3D" id="1.10.287.130">
    <property type="match status" value="1"/>
</dbReference>
<gene>
    <name evidence="9" type="ORF">GGQ57_004558</name>
</gene>
<evidence type="ECO:0000313" key="10">
    <source>
        <dbReference type="Proteomes" id="UP000533637"/>
    </source>
</evidence>
<evidence type="ECO:0000256" key="5">
    <source>
        <dbReference type="ARBA" id="ARBA00022777"/>
    </source>
</evidence>
<organism evidence="9 10">
    <name type="scientific">Parabacteroides faecis</name>
    <dbReference type="NCBI Taxonomy" id="1217282"/>
    <lineage>
        <taxon>Bacteria</taxon>
        <taxon>Pseudomonadati</taxon>
        <taxon>Bacteroidota</taxon>
        <taxon>Bacteroidia</taxon>
        <taxon>Bacteroidales</taxon>
        <taxon>Tannerellaceae</taxon>
        <taxon>Parabacteroides</taxon>
    </lineage>
</organism>
<evidence type="ECO:0000256" key="7">
    <source>
        <dbReference type="SAM" id="Phobius"/>
    </source>
</evidence>
<keyword evidence="5 9" id="KW-0418">Kinase</keyword>
<dbReference type="InterPro" id="IPR050736">
    <property type="entry name" value="Sensor_HK_Regulatory"/>
</dbReference>
<keyword evidence="7" id="KW-0472">Membrane</keyword>
<evidence type="ECO:0000256" key="1">
    <source>
        <dbReference type="ARBA" id="ARBA00000085"/>
    </source>
</evidence>
<dbReference type="RefSeq" id="WP_183672202.1">
    <property type="nucleotide sequence ID" value="NZ_BMPB01000015.1"/>
</dbReference>
<feature type="transmembrane region" description="Helical" evidence="7">
    <location>
        <begin position="338"/>
        <end position="361"/>
    </location>
</feature>
<reference evidence="9 10" key="1">
    <citation type="submission" date="2020-08" db="EMBL/GenBank/DDBJ databases">
        <title>Genomic Encyclopedia of Type Strains, Phase IV (KMG-IV): sequencing the most valuable type-strain genomes for metagenomic binning, comparative biology and taxonomic classification.</title>
        <authorList>
            <person name="Goeker M."/>
        </authorList>
    </citation>
    <scope>NUCLEOTIDE SEQUENCE [LARGE SCALE GENOMIC DNA]</scope>
    <source>
        <strain evidence="9 10">DSM 102983</strain>
    </source>
</reference>
<name>A0ABR6KUX2_9BACT</name>
<dbReference type="InterPro" id="IPR004358">
    <property type="entry name" value="Sig_transdc_His_kin-like_C"/>
</dbReference>
<dbReference type="InterPro" id="IPR003661">
    <property type="entry name" value="HisK_dim/P_dom"/>
</dbReference>
<dbReference type="SMART" id="SM00388">
    <property type="entry name" value="HisKA"/>
    <property type="match status" value="1"/>
</dbReference>
<dbReference type="EC" id="2.7.13.3" evidence="2"/>
<proteinExistence type="predicted"/>
<comment type="caution">
    <text evidence="9">The sequence shown here is derived from an EMBL/GenBank/DDBJ whole genome shotgun (WGS) entry which is preliminary data.</text>
</comment>
<evidence type="ECO:0000256" key="4">
    <source>
        <dbReference type="ARBA" id="ARBA00022679"/>
    </source>
</evidence>
<keyword evidence="10" id="KW-1185">Reference proteome</keyword>
<protein>
    <recommendedName>
        <fullName evidence="2">histidine kinase</fullName>
        <ecNumber evidence="2">2.7.13.3</ecNumber>
    </recommendedName>
</protein>
<accession>A0ABR6KUX2</accession>
<keyword evidence="6" id="KW-0902">Two-component regulatory system</keyword>
<keyword evidence="3" id="KW-0597">Phosphoprotein</keyword>
<dbReference type="Pfam" id="PF02518">
    <property type="entry name" value="HATPase_c"/>
    <property type="match status" value="1"/>
</dbReference>
<evidence type="ECO:0000259" key="8">
    <source>
        <dbReference type="PROSITE" id="PS50109"/>
    </source>
</evidence>
<dbReference type="SUPFAM" id="SSF47384">
    <property type="entry name" value="Homodimeric domain of signal transducing histidine kinase"/>
    <property type="match status" value="1"/>
</dbReference>
<feature type="domain" description="Histidine kinase" evidence="8">
    <location>
        <begin position="515"/>
        <end position="729"/>
    </location>
</feature>
<dbReference type="SMART" id="SM00387">
    <property type="entry name" value="HATPase_c"/>
    <property type="match status" value="1"/>
</dbReference>
<dbReference type="GO" id="GO:0016301">
    <property type="term" value="F:kinase activity"/>
    <property type="evidence" value="ECO:0007669"/>
    <property type="project" value="UniProtKB-KW"/>
</dbReference>
<dbReference type="CDD" id="cd00082">
    <property type="entry name" value="HisKA"/>
    <property type="match status" value="1"/>
</dbReference>
<evidence type="ECO:0000256" key="3">
    <source>
        <dbReference type="ARBA" id="ARBA00022553"/>
    </source>
</evidence>
<dbReference type="Pfam" id="PF00512">
    <property type="entry name" value="HisKA"/>
    <property type="match status" value="1"/>
</dbReference>
<dbReference type="InterPro" id="IPR036890">
    <property type="entry name" value="HATPase_C_sf"/>
</dbReference>
<dbReference type="PROSITE" id="PS50109">
    <property type="entry name" value="HIS_KIN"/>
    <property type="match status" value="1"/>
</dbReference>